<dbReference type="InterPro" id="IPR003594">
    <property type="entry name" value="HATPase_dom"/>
</dbReference>
<dbReference type="InterPro" id="IPR005467">
    <property type="entry name" value="His_kinase_dom"/>
</dbReference>
<feature type="transmembrane region" description="Helical" evidence="9">
    <location>
        <begin position="205"/>
        <end position="228"/>
    </location>
</feature>
<dbReference type="SMART" id="SM00387">
    <property type="entry name" value="HATPase_c"/>
    <property type="match status" value="1"/>
</dbReference>
<dbReference type="Pfam" id="PF00512">
    <property type="entry name" value="HisKA"/>
    <property type="match status" value="1"/>
</dbReference>
<dbReference type="STRING" id="1844972.A7K91_01935"/>
<feature type="transmembrane region" description="Helical" evidence="9">
    <location>
        <begin position="167"/>
        <end position="185"/>
    </location>
</feature>
<dbReference type="SUPFAM" id="SSF47384">
    <property type="entry name" value="Homodimeric domain of signal transducing histidine kinase"/>
    <property type="match status" value="1"/>
</dbReference>
<dbReference type="InterPro" id="IPR035965">
    <property type="entry name" value="PAS-like_dom_sf"/>
</dbReference>
<dbReference type="NCBIfam" id="TIGR00229">
    <property type="entry name" value="sensory_box"/>
    <property type="match status" value="1"/>
</dbReference>
<keyword evidence="12" id="KW-1185">Reference proteome</keyword>
<evidence type="ECO:0000256" key="6">
    <source>
        <dbReference type="ARBA" id="ARBA00022777"/>
    </source>
</evidence>
<comment type="caution">
    <text evidence="11">The sequence shown here is derived from an EMBL/GenBank/DDBJ whole genome shotgun (WGS) entry which is preliminary data.</text>
</comment>
<organism evidence="11 12">
    <name type="scientific">Paenibacillus oryzae</name>
    <dbReference type="NCBI Taxonomy" id="1844972"/>
    <lineage>
        <taxon>Bacteria</taxon>
        <taxon>Bacillati</taxon>
        <taxon>Bacillota</taxon>
        <taxon>Bacilli</taxon>
        <taxon>Bacillales</taxon>
        <taxon>Paenibacillaceae</taxon>
        <taxon>Paenibacillus</taxon>
    </lineage>
</organism>
<feature type="transmembrane region" description="Helical" evidence="9">
    <location>
        <begin position="40"/>
        <end position="58"/>
    </location>
</feature>
<dbReference type="PANTHER" id="PTHR43065:SF34">
    <property type="entry name" value="SPORULATION KINASE A"/>
    <property type="match status" value="1"/>
</dbReference>
<dbReference type="GO" id="GO:0000155">
    <property type="term" value="F:phosphorelay sensor kinase activity"/>
    <property type="evidence" value="ECO:0007669"/>
    <property type="project" value="InterPro"/>
</dbReference>
<evidence type="ECO:0000256" key="5">
    <source>
        <dbReference type="ARBA" id="ARBA00022741"/>
    </source>
</evidence>
<dbReference type="Gene3D" id="3.30.565.10">
    <property type="entry name" value="Histidine kinase-like ATPase, C-terminal domain"/>
    <property type="match status" value="1"/>
</dbReference>
<dbReference type="EC" id="2.7.13.3" evidence="2"/>
<keyword evidence="3" id="KW-0597">Phosphoprotein</keyword>
<feature type="transmembrane region" description="Helical" evidence="9">
    <location>
        <begin position="12"/>
        <end position="28"/>
    </location>
</feature>
<evidence type="ECO:0000256" key="2">
    <source>
        <dbReference type="ARBA" id="ARBA00012438"/>
    </source>
</evidence>
<dbReference type="SUPFAM" id="SSF55785">
    <property type="entry name" value="PYP-like sensor domain (PAS domain)"/>
    <property type="match status" value="1"/>
</dbReference>
<dbReference type="InterPro" id="IPR004358">
    <property type="entry name" value="Sig_transdc_His_kin-like_C"/>
</dbReference>
<evidence type="ECO:0000256" key="7">
    <source>
        <dbReference type="ARBA" id="ARBA00022840"/>
    </source>
</evidence>
<evidence type="ECO:0000256" key="3">
    <source>
        <dbReference type="ARBA" id="ARBA00022553"/>
    </source>
</evidence>
<dbReference type="Pfam" id="PF02518">
    <property type="entry name" value="HATPase_c"/>
    <property type="match status" value="1"/>
</dbReference>
<accession>A0A1A5YAJ2</accession>
<keyword evidence="8" id="KW-0902">Two-component regulatory system</keyword>
<evidence type="ECO:0000256" key="1">
    <source>
        <dbReference type="ARBA" id="ARBA00000085"/>
    </source>
</evidence>
<evidence type="ECO:0000313" key="11">
    <source>
        <dbReference type="EMBL" id="OBR62400.1"/>
    </source>
</evidence>
<evidence type="ECO:0000313" key="12">
    <source>
        <dbReference type="Proteomes" id="UP000092024"/>
    </source>
</evidence>
<keyword evidence="9" id="KW-0812">Transmembrane</keyword>
<dbReference type="GO" id="GO:0005524">
    <property type="term" value="F:ATP binding"/>
    <property type="evidence" value="ECO:0007669"/>
    <property type="project" value="UniProtKB-KW"/>
</dbReference>
<evidence type="ECO:0000259" key="10">
    <source>
        <dbReference type="PROSITE" id="PS50109"/>
    </source>
</evidence>
<gene>
    <name evidence="11" type="ORF">A7K91_01935</name>
</gene>
<keyword evidence="4" id="KW-0808">Transferase</keyword>
<proteinExistence type="predicted"/>
<name>A0A1A5YAJ2_9BACL</name>
<reference evidence="11 12" key="1">
    <citation type="submission" date="2016-05" db="EMBL/GenBank/DDBJ databases">
        <title>Paenibacillus oryzae. sp. nov., isolated from the rice root.</title>
        <authorList>
            <person name="Zhang J."/>
            <person name="Zhang X."/>
        </authorList>
    </citation>
    <scope>NUCLEOTIDE SEQUENCE [LARGE SCALE GENOMIC DNA]</scope>
    <source>
        <strain evidence="11 12">1DrF-4</strain>
    </source>
</reference>
<dbReference type="EMBL" id="LYPA01000080">
    <property type="protein sequence ID" value="OBR62400.1"/>
    <property type="molecule type" value="Genomic_DNA"/>
</dbReference>
<dbReference type="Gene3D" id="1.10.287.130">
    <property type="match status" value="1"/>
</dbReference>
<evidence type="ECO:0000256" key="9">
    <source>
        <dbReference type="SAM" id="Phobius"/>
    </source>
</evidence>
<dbReference type="SUPFAM" id="SSF55874">
    <property type="entry name" value="ATPase domain of HSP90 chaperone/DNA topoisomerase II/histidine kinase"/>
    <property type="match status" value="1"/>
</dbReference>
<comment type="catalytic activity">
    <reaction evidence="1">
        <text>ATP + protein L-histidine = ADP + protein N-phospho-L-histidine.</text>
        <dbReference type="EC" id="2.7.13.3"/>
    </reaction>
</comment>
<keyword evidence="9" id="KW-0472">Membrane</keyword>
<dbReference type="InterPro" id="IPR036097">
    <property type="entry name" value="HisK_dim/P_sf"/>
</dbReference>
<evidence type="ECO:0000256" key="8">
    <source>
        <dbReference type="ARBA" id="ARBA00023012"/>
    </source>
</evidence>
<dbReference type="SMART" id="SM00388">
    <property type="entry name" value="HisKA"/>
    <property type="match status" value="1"/>
</dbReference>
<feature type="domain" description="Histidine kinase" evidence="10">
    <location>
        <begin position="375"/>
        <end position="584"/>
    </location>
</feature>
<dbReference type="PANTHER" id="PTHR43065">
    <property type="entry name" value="SENSOR HISTIDINE KINASE"/>
    <property type="match status" value="1"/>
</dbReference>
<feature type="transmembrane region" description="Helical" evidence="9">
    <location>
        <begin position="108"/>
        <end position="125"/>
    </location>
</feature>
<dbReference type="InterPro" id="IPR000014">
    <property type="entry name" value="PAS"/>
</dbReference>
<dbReference type="RefSeq" id="WP_068687260.1">
    <property type="nucleotide sequence ID" value="NZ_LYPA01000080.1"/>
</dbReference>
<evidence type="ECO:0000256" key="4">
    <source>
        <dbReference type="ARBA" id="ARBA00022679"/>
    </source>
</evidence>
<dbReference type="InterPro" id="IPR003661">
    <property type="entry name" value="HisK_dim/P_dom"/>
</dbReference>
<sequence>MIISTWIGNPYYFLLSISILSYVSYTMIQIVHQVASKPRPWLYPPLLGAAVVFSLGLWTKHTVALLASDRMLAVNWRTVFIFGITMSLVYGALLLHIRKPFSERLTDLAASALMAFAAAMLHYLSFLAPSFVYYTFSAFPLILSLIVIWLASFFTFSIIRCKPRYDALIGAVTMGAGGVTMHQLGLQALMVQYRDILTIDRLNEYLLLLAVILWMAAFLITSFSLVTWSTQRKYAAMDERYKLLVENSLDTIVLIKDGRWEYINPSGLALFRASHEAQLLGTSIFHLLQKPYHEEMAEWLGGIRAGETLPSSTVELQWITLEGGLILTEVVRTSTILDGVPIMQAIIRDISERKRNEELFVNAEKLTIAGQLAAGIAHEIRNPLTSLKGFIQLIATGRVPNDRYSAIMNSELALIETTISELLMLSKPQMNEFVVIDLRQLLKESIQSLHNQAKIGGVKLEMADQPQPLWVKGVESQLRQVFINVLKNGIESMHNGGKVTVAFRQADEEMDEEDHSIIIRDEGVGMPDEQLARIGQPFYTTKDKGTGLGLMVTYKIIDNHQGSITAESQIGAGTTFTVNLPQHHMPHSALVEK</sequence>
<dbReference type="InterPro" id="IPR036890">
    <property type="entry name" value="HATPase_C_sf"/>
</dbReference>
<feature type="transmembrane region" description="Helical" evidence="9">
    <location>
        <begin position="131"/>
        <end position="155"/>
    </location>
</feature>
<feature type="transmembrane region" description="Helical" evidence="9">
    <location>
        <begin position="78"/>
        <end position="96"/>
    </location>
</feature>
<keyword evidence="6" id="KW-0418">Kinase</keyword>
<keyword evidence="7" id="KW-0067">ATP-binding</keyword>
<dbReference type="PROSITE" id="PS50109">
    <property type="entry name" value="HIS_KIN"/>
    <property type="match status" value="1"/>
</dbReference>
<dbReference type="CDD" id="cd00130">
    <property type="entry name" value="PAS"/>
    <property type="match status" value="1"/>
</dbReference>
<keyword evidence="9" id="KW-1133">Transmembrane helix</keyword>
<protein>
    <recommendedName>
        <fullName evidence="2">histidine kinase</fullName>
        <ecNumber evidence="2">2.7.13.3</ecNumber>
    </recommendedName>
</protein>
<keyword evidence="5" id="KW-0547">Nucleotide-binding</keyword>
<dbReference type="Gene3D" id="3.30.450.20">
    <property type="entry name" value="PAS domain"/>
    <property type="match status" value="1"/>
</dbReference>
<dbReference type="PRINTS" id="PR00344">
    <property type="entry name" value="BCTRLSENSOR"/>
</dbReference>
<dbReference type="Proteomes" id="UP000092024">
    <property type="component" value="Unassembled WGS sequence"/>
</dbReference>
<dbReference type="CDD" id="cd00082">
    <property type="entry name" value="HisKA"/>
    <property type="match status" value="1"/>
</dbReference>
<dbReference type="AlphaFoldDB" id="A0A1A5YAJ2"/>